<sequence>MKNSIALVIAVAAFIFGMNQSIASRPMAMPEQSTQKLTLPRAGDMLIVHDTDIVDRKYPVSLVVVNLATGKQSYCTVDKGTSLRMLGSKGELFLVSVETKKTTGTCTYKQTGFLYQRDVERLQKKHANMLARQAIEKERNELFLQTYRAIMGKEKK</sequence>
<dbReference type="AlphaFoldDB" id="A0A1G2DFQ9"/>
<accession>A0A1G2DFQ9</accession>
<proteinExistence type="predicted"/>
<evidence type="ECO:0000313" key="1">
    <source>
        <dbReference type="EMBL" id="OGZ11700.1"/>
    </source>
</evidence>
<comment type="caution">
    <text evidence="1">The sequence shown here is derived from an EMBL/GenBank/DDBJ whole genome shotgun (WGS) entry which is preliminary data.</text>
</comment>
<reference evidence="1 2" key="1">
    <citation type="journal article" date="2016" name="Nat. Commun.">
        <title>Thousands of microbial genomes shed light on interconnected biogeochemical processes in an aquifer system.</title>
        <authorList>
            <person name="Anantharaman K."/>
            <person name="Brown C.T."/>
            <person name="Hug L.A."/>
            <person name="Sharon I."/>
            <person name="Castelle C.J."/>
            <person name="Probst A.J."/>
            <person name="Thomas B.C."/>
            <person name="Singh A."/>
            <person name="Wilkins M.J."/>
            <person name="Karaoz U."/>
            <person name="Brodie E.L."/>
            <person name="Williams K.H."/>
            <person name="Hubbard S.S."/>
            <person name="Banfield J.F."/>
        </authorList>
    </citation>
    <scope>NUCLEOTIDE SEQUENCE [LARGE SCALE GENOMIC DNA]</scope>
</reference>
<dbReference type="STRING" id="1798665.A2942_04860"/>
<evidence type="ECO:0000313" key="2">
    <source>
        <dbReference type="Proteomes" id="UP000178534"/>
    </source>
</evidence>
<protein>
    <submittedName>
        <fullName evidence="1">Uncharacterized protein</fullName>
    </submittedName>
</protein>
<gene>
    <name evidence="1" type="ORF">A2942_04860</name>
</gene>
<dbReference type="Proteomes" id="UP000178534">
    <property type="component" value="Unassembled WGS sequence"/>
</dbReference>
<name>A0A1G2DFQ9_9BACT</name>
<dbReference type="EMBL" id="MHLP01000033">
    <property type="protein sequence ID" value="OGZ11700.1"/>
    <property type="molecule type" value="Genomic_DNA"/>
</dbReference>
<organism evidence="1 2">
    <name type="scientific">Candidatus Lloydbacteria bacterium RIFCSPLOWO2_01_FULL_50_20</name>
    <dbReference type="NCBI Taxonomy" id="1798665"/>
    <lineage>
        <taxon>Bacteria</taxon>
        <taxon>Candidatus Lloydiibacteriota</taxon>
    </lineage>
</organism>